<evidence type="ECO:0000313" key="3">
    <source>
        <dbReference type="Proteomes" id="UP000663792"/>
    </source>
</evidence>
<sequence length="121" mass="12990">MSIASARTGEDRCGVLRRTAAAREPGRWPVVMAGFLAVVVGAVMVACAPYARQDSARRVPGSRAADRWLWLLSTVGAASGLAGSAVLHRGIGWWALVLWIGILVFAQAVVAMYRWSEQAPR</sequence>
<dbReference type="EMBL" id="JAERWK010000017">
    <property type="protein sequence ID" value="MBM9468350.1"/>
    <property type="molecule type" value="Genomic_DNA"/>
</dbReference>
<organism evidence="2 3">
    <name type="scientific">Nakamurella leprariae</name>
    <dbReference type="NCBI Taxonomy" id="2803911"/>
    <lineage>
        <taxon>Bacteria</taxon>
        <taxon>Bacillati</taxon>
        <taxon>Actinomycetota</taxon>
        <taxon>Actinomycetes</taxon>
        <taxon>Nakamurellales</taxon>
        <taxon>Nakamurellaceae</taxon>
        <taxon>Nakamurella</taxon>
    </lineage>
</organism>
<feature type="transmembrane region" description="Helical" evidence="1">
    <location>
        <begin position="28"/>
        <end position="48"/>
    </location>
</feature>
<dbReference type="AlphaFoldDB" id="A0A938YID9"/>
<evidence type="ECO:0000313" key="2">
    <source>
        <dbReference type="EMBL" id="MBM9468350.1"/>
    </source>
</evidence>
<protein>
    <submittedName>
        <fullName evidence="2">Uncharacterized protein</fullName>
    </submittedName>
</protein>
<proteinExistence type="predicted"/>
<keyword evidence="1" id="KW-1133">Transmembrane helix</keyword>
<accession>A0A938YID9</accession>
<keyword evidence="1" id="KW-0812">Transmembrane</keyword>
<name>A0A938YID9_9ACTN</name>
<keyword evidence="1" id="KW-0472">Membrane</keyword>
<dbReference type="RefSeq" id="WP_205261312.1">
    <property type="nucleotide sequence ID" value="NZ_JAERWK010000017.1"/>
</dbReference>
<keyword evidence="3" id="KW-1185">Reference proteome</keyword>
<dbReference type="Proteomes" id="UP000663792">
    <property type="component" value="Unassembled WGS sequence"/>
</dbReference>
<reference evidence="2" key="1">
    <citation type="submission" date="2021-01" db="EMBL/GenBank/DDBJ databases">
        <title>YIM 132084 draft genome.</title>
        <authorList>
            <person name="An D."/>
        </authorList>
    </citation>
    <scope>NUCLEOTIDE SEQUENCE</scope>
    <source>
        <strain evidence="2">YIM 132084</strain>
    </source>
</reference>
<feature type="transmembrane region" description="Helical" evidence="1">
    <location>
        <begin position="68"/>
        <end position="87"/>
    </location>
</feature>
<comment type="caution">
    <text evidence="2">The sequence shown here is derived from an EMBL/GenBank/DDBJ whole genome shotgun (WGS) entry which is preliminary data.</text>
</comment>
<gene>
    <name evidence="2" type="ORF">JL106_13780</name>
</gene>
<feature type="transmembrane region" description="Helical" evidence="1">
    <location>
        <begin position="93"/>
        <end position="113"/>
    </location>
</feature>
<evidence type="ECO:0000256" key="1">
    <source>
        <dbReference type="SAM" id="Phobius"/>
    </source>
</evidence>